<feature type="compositionally biased region" description="Basic and acidic residues" evidence="1">
    <location>
        <begin position="22"/>
        <end position="42"/>
    </location>
</feature>
<feature type="compositionally biased region" description="Basic residues" evidence="1">
    <location>
        <begin position="95"/>
        <end position="108"/>
    </location>
</feature>
<evidence type="ECO:0000256" key="2">
    <source>
        <dbReference type="SAM" id="SignalP"/>
    </source>
</evidence>
<feature type="compositionally biased region" description="Basic residues" evidence="1">
    <location>
        <begin position="67"/>
        <end position="81"/>
    </location>
</feature>
<dbReference type="AlphaFoldDB" id="A0A8J4SKR7"/>
<dbReference type="Proteomes" id="UP000748531">
    <property type="component" value="Unassembled WGS sequence"/>
</dbReference>
<feature type="signal peptide" evidence="2">
    <location>
        <begin position="1"/>
        <end position="19"/>
    </location>
</feature>
<dbReference type="EMBL" id="LUCH01002905">
    <property type="protein sequence ID" value="KAF5400803.1"/>
    <property type="molecule type" value="Genomic_DNA"/>
</dbReference>
<keyword evidence="4" id="KW-1185">Reference proteome</keyword>
<name>A0A8J4SKR7_9TREM</name>
<accession>A0A8J4SKR7</accession>
<gene>
    <name evidence="3" type="ORF">PHET_06021</name>
</gene>
<evidence type="ECO:0000313" key="3">
    <source>
        <dbReference type="EMBL" id="KAF5400803.1"/>
    </source>
</evidence>
<comment type="caution">
    <text evidence="3">The sequence shown here is derived from an EMBL/GenBank/DDBJ whole genome shotgun (WGS) entry which is preliminary data.</text>
</comment>
<sequence length="126" mass="14804">MRLWLALVLFFALCVVGLTKRVDEEPRSDSRGEVGKRDEGAVKDVQNQRKQRGRGLTNGRPKERLGRKQKNRKNRRNRRNKRCDPASPHLAKCQERRRRSRDERRRRKNESDSLANNNISGNNNSQ</sequence>
<protein>
    <submittedName>
        <fullName evidence="3">Uncharacterized protein</fullName>
    </submittedName>
</protein>
<evidence type="ECO:0000256" key="1">
    <source>
        <dbReference type="SAM" id="MobiDB-lite"/>
    </source>
</evidence>
<organism evidence="3 4">
    <name type="scientific">Paragonimus heterotremus</name>
    <dbReference type="NCBI Taxonomy" id="100268"/>
    <lineage>
        <taxon>Eukaryota</taxon>
        <taxon>Metazoa</taxon>
        <taxon>Spiralia</taxon>
        <taxon>Lophotrochozoa</taxon>
        <taxon>Platyhelminthes</taxon>
        <taxon>Trematoda</taxon>
        <taxon>Digenea</taxon>
        <taxon>Plagiorchiida</taxon>
        <taxon>Troglotremata</taxon>
        <taxon>Troglotrematidae</taxon>
        <taxon>Paragonimus</taxon>
    </lineage>
</organism>
<evidence type="ECO:0000313" key="4">
    <source>
        <dbReference type="Proteomes" id="UP000748531"/>
    </source>
</evidence>
<feature type="compositionally biased region" description="Low complexity" evidence="1">
    <location>
        <begin position="116"/>
        <end position="126"/>
    </location>
</feature>
<feature type="chain" id="PRO_5035278674" evidence="2">
    <location>
        <begin position="20"/>
        <end position="126"/>
    </location>
</feature>
<keyword evidence="2" id="KW-0732">Signal</keyword>
<feature type="region of interest" description="Disordered" evidence="1">
    <location>
        <begin position="22"/>
        <end position="126"/>
    </location>
</feature>
<reference evidence="3" key="1">
    <citation type="submission" date="2019-05" db="EMBL/GenBank/DDBJ databases">
        <title>Annotation for the trematode Paragonimus heterotremus.</title>
        <authorList>
            <person name="Choi Y.-J."/>
        </authorList>
    </citation>
    <scope>NUCLEOTIDE SEQUENCE</scope>
    <source>
        <strain evidence="3">LC</strain>
    </source>
</reference>
<dbReference type="OrthoDB" id="6280279at2759"/>
<proteinExistence type="predicted"/>